<evidence type="ECO:0000313" key="3">
    <source>
        <dbReference type="EMBL" id="RIN08674.1"/>
    </source>
</evidence>
<dbReference type="Proteomes" id="UP000285567">
    <property type="component" value="Unassembled WGS sequence"/>
</dbReference>
<keyword evidence="2" id="KW-0472">Membrane</keyword>
<evidence type="ECO:0000256" key="2">
    <source>
        <dbReference type="SAM" id="Phobius"/>
    </source>
</evidence>
<dbReference type="RefSeq" id="WP_107551934.1">
    <property type="nucleotide sequence ID" value="NZ_PZES01000060.1"/>
</dbReference>
<dbReference type="AlphaFoldDB" id="A0A418ILE1"/>
<reference evidence="3 4" key="1">
    <citation type="journal article" date="2016" name="Front. Microbiol.">
        <title>Comprehensive Phylogenetic Analysis of Bovine Non-aureus Staphylococci Species Based on Whole-Genome Sequencing.</title>
        <authorList>
            <person name="Naushad S."/>
            <person name="Barkema H.W."/>
            <person name="Luby C."/>
            <person name="Condas L.A."/>
            <person name="Nobrega D.B."/>
            <person name="Carson D.A."/>
            <person name="De Buck J."/>
        </authorList>
    </citation>
    <scope>NUCLEOTIDE SEQUENCE [LARGE SCALE GENOMIC DNA]</scope>
    <source>
        <strain evidence="3 4">SNUC 102</strain>
    </source>
</reference>
<evidence type="ECO:0000256" key="1">
    <source>
        <dbReference type="SAM" id="MobiDB-lite"/>
    </source>
</evidence>
<feature type="transmembrane region" description="Helical" evidence="2">
    <location>
        <begin position="196"/>
        <end position="218"/>
    </location>
</feature>
<sequence>MIDSMISYFKNTPYLMKHAYHRLKSKWMWLVIPFMVSIAMLLIMMLIFHLSGTEEIKQARGYFRLSSLVCFVFIWVAIYQSYNTFKDDYFIVKLFNLNPIYQNVLIAIVTSITMFITLIIIILATPVNIESSIYSALFYVVMTMLFIVVISTLLGLISIIQSKVDIIFYVVTFIMFFTVPIIFIPNSDTSIWSHILMLNPLFYLVEGISQSVVLGALSLNNIPYHLYFVLFLAIMCVFIYALYRIIAYKKYVYAESLSNKEETTQENQQNEEEQHTPEY</sequence>
<protein>
    <submittedName>
        <fullName evidence="3">Sugar ABC transporter permease</fullName>
    </submittedName>
</protein>
<feature type="transmembrane region" description="Helical" evidence="2">
    <location>
        <begin position="136"/>
        <end position="160"/>
    </location>
</feature>
<feature type="transmembrane region" description="Helical" evidence="2">
    <location>
        <begin position="100"/>
        <end position="124"/>
    </location>
</feature>
<comment type="caution">
    <text evidence="3">The sequence shown here is derived from an EMBL/GenBank/DDBJ whole genome shotgun (WGS) entry which is preliminary data.</text>
</comment>
<feature type="transmembrane region" description="Helical" evidence="2">
    <location>
        <begin position="62"/>
        <end position="80"/>
    </location>
</feature>
<feature type="transmembrane region" description="Helical" evidence="2">
    <location>
        <begin position="166"/>
        <end position="184"/>
    </location>
</feature>
<accession>A0A418ILE1</accession>
<gene>
    <name evidence="3" type="ORF">BU097_11395</name>
</gene>
<feature type="transmembrane region" description="Helical" evidence="2">
    <location>
        <begin position="27"/>
        <end position="50"/>
    </location>
</feature>
<keyword evidence="4" id="KW-1185">Reference proteome</keyword>
<organism evidence="3 4">
    <name type="scientific">Staphylococcus xylosus</name>
    <dbReference type="NCBI Taxonomy" id="1288"/>
    <lineage>
        <taxon>Bacteria</taxon>
        <taxon>Bacillati</taxon>
        <taxon>Bacillota</taxon>
        <taxon>Bacilli</taxon>
        <taxon>Bacillales</taxon>
        <taxon>Staphylococcaceae</taxon>
        <taxon>Staphylococcus</taxon>
    </lineage>
</organism>
<feature type="region of interest" description="Disordered" evidence="1">
    <location>
        <begin position="260"/>
        <end position="279"/>
    </location>
</feature>
<dbReference type="EMBL" id="QXUL01000066">
    <property type="protein sequence ID" value="RIN08674.1"/>
    <property type="molecule type" value="Genomic_DNA"/>
</dbReference>
<name>A0A418ILE1_STAXY</name>
<keyword evidence="2" id="KW-1133">Transmembrane helix</keyword>
<keyword evidence="2" id="KW-0812">Transmembrane</keyword>
<feature type="transmembrane region" description="Helical" evidence="2">
    <location>
        <begin position="224"/>
        <end position="243"/>
    </location>
</feature>
<proteinExistence type="predicted"/>
<evidence type="ECO:0000313" key="4">
    <source>
        <dbReference type="Proteomes" id="UP000285567"/>
    </source>
</evidence>
<dbReference type="OrthoDB" id="2417273at2"/>